<organism evidence="2 3">
    <name type="scientific">Lithospermum erythrorhizon</name>
    <name type="common">Purple gromwell</name>
    <name type="synonym">Lithospermum officinale var. erythrorhizon</name>
    <dbReference type="NCBI Taxonomy" id="34254"/>
    <lineage>
        <taxon>Eukaryota</taxon>
        <taxon>Viridiplantae</taxon>
        <taxon>Streptophyta</taxon>
        <taxon>Embryophyta</taxon>
        <taxon>Tracheophyta</taxon>
        <taxon>Spermatophyta</taxon>
        <taxon>Magnoliopsida</taxon>
        <taxon>eudicotyledons</taxon>
        <taxon>Gunneridae</taxon>
        <taxon>Pentapetalae</taxon>
        <taxon>asterids</taxon>
        <taxon>lamiids</taxon>
        <taxon>Boraginales</taxon>
        <taxon>Boraginaceae</taxon>
        <taxon>Boraginoideae</taxon>
        <taxon>Lithospermeae</taxon>
        <taxon>Lithospermum</taxon>
    </lineage>
</organism>
<reference evidence="2 3" key="1">
    <citation type="submission" date="2024-01" db="EMBL/GenBank/DDBJ databases">
        <title>The complete chloroplast genome sequence of Lithospermum erythrorhizon: insights into the phylogenetic relationship among Boraginaceae species and the maternal lineages of purple gromwells.</title>
        <authorList>
            <person name="Okada T."/>
            <person name="Watanabe K."/>
        </authorList>
    </citation>
    <scope>NUCLEOTIDE SEQUENCE [LARGE SCALE GENOMIC DNA]</scope>
</reference>
<evidence type="ECO:0000313" key="2">
    <source>
        <dbReference type="EMBL" id="GAA0163516.1"/>
    </source>
</evidence>
<dbReference type="AlphaFoldDB" id="A0AAV3QJS3"/>
<gene>
    <name evidence="2" type="ORF">LIER_19361</name>
</gene>
<keyword evidence="1" id="KW-1133">Transmembrane helix</keyword>
<keyword evidence="1" id="KW-0472">Membrane</keyword>
<keyword evidence="3" id="KW-1185">Reference proteome</keyword>
<dbReference type="EMBL" id="BAABME010004774">
    <property type="protein sequence ID" value="GAA0163516.1"/>
    <property type="molecule type" value="Genomic_DNA"/>
</dbReference>
<comment type="caution">
    <text evidence="2">The sequence shown here is derived from an EMBL/GenBank/DDBJ whole genome shotgun (WGS) entry which is preliminary data.</text>
</comment>
<evidence type="ECO:0000256" key="1">
    <source>
        <dbReference type="SAM" id="Phobius"/>
    </source>
</evidence>
<proteinExistence type="predicted"/>
<dbReference type="Proteomes" id="UP001454036">
    <property type="component" value="Unassembled WGS sequence"/>
</dbReference>
<evidence type="ECO:0008006" key="4">
    <source>
        <dbReference type="Google" id="ProtNLM"/>
    </source>
</evidence>
<protein>
    <recommendedName>
        <fullName evidence="4">Transmembrane protein</fullName>
    </recommendedName>
</protein>
<evidence type="ECO:0000313" key="3">
    <source>
        <dbReference type="Proteomes" id="UP001454036"/>
    </source>
</evidence>
<sequence>MGKSHRLAFEESTFVSSTPLKLVVSDVWGPAPIVSNKGFKFYVHFRLILIFLLYYCLSFGFILGYQCLHLLTGRTYISRHVVFDEQLFLFTTLTSNDTVSPGVVIGPVFSRSGTGPVLVSVHPEPD</sequence>
<feature type="transmembrane region" description="Helical" evidence="1">
    <location>
        <begin position="47"/>
        <end position="65"/>
    </location>
</feature>
<keyword evidence="1" id="KW-0812">Transmembrane</keyword>
<accession>A0AAV3QJS3</accession>
<name>A0AAV3QJS3_LITER</name>